<protein>
    <submittedName>
        <fullName evidence="1">Uncharacterized protein</fullName>
    </submittedName>
</protein>
<proteinExistence type="predicted"/>
<keyword evidence="3" id="KW-1185">Reference proteome</keyword>
<evidence type="ECO:0000313" key="2">
    <source>
        <dbReference type="EMBL" id="CAK8997122.1"/>
    </source>
</evidence>
<sequence length="405" mass="44839">MWRGRCPCWPSDSDSEGRVRPRCRAALRSQRHLFSPTRVACDTAPDYDDDSEEERHFLWKIWRSSSTREVPSPTRQTIKSCTPRRRPVLSRGAPKACAAALLLMGLTAFAAISLAQKAQPSESELAKRPSGLTAKELLGSTQLTSAATQALLETVRQQETWQISLRAIPQNEKDLVRHTVEDTFATIRKAVETAGLAEELDSFALTEGQLDAFLSTMQHMADTRIQEIGSSLADAFGRYFQLEGTSAGKEGLKLHLLRALQPQIAEIRSLWREVKMGLLHGPGLGWGVSVDPSRLFMVRSFDPSHPYWPPPKLQCEAAGCVTEGAFEEARILLLQMEALLETFGMRVEVQETLWSLPAHRPVPFLAELLACKAEEPQPFQKVSCAMKYAAAGLDVLSSIRGSSPS</sequence>
<evidence type="ECO:0000313" key="1">
    <source>
        <dbReference type="EMBL" id="CAK8997085.1"/>
    </source>
</evidence>
<dbReference type="EMBL" id="CAXAMN010001969">
    <property type="protein sequence ID" value="CAK8997085.1"/>
    <property type="molecule type" value="Genomic_DNA"/>
</dbReference>
<dbReference type="Proteomes" id="UP001642484">
    <property type="component" value="Unassembled WGS sequence"/>
</dbReference>
<evidence type="ECO:0000313" key="3">
    <source>
        <dbReference type="Proteomes" id="UP001642484"/>
    </source>
</evidence>
<organism evidence="1 3">
    <name type="scientific">Durusdinium trenchii</name>
    <dbReference type="NCBI Taxonomy" id="1381693"/>
    <lineage>
        <taxon>Eukaryota</taxon>
        <taxon>Sar</taxon>
        <taxon>Alveolata</taxon>
        <taxon>Dinophyceae</taxon>
        <taxon>Suessiales</taxon>
        <taxon>Symbiodiniaceae</taxon>
        <taxon>Durusdinium</taxon>
    </lineage>
</organism>
<reference evidence="1 3" key="1">
    <citation type="submission" date="2024-02" db="EMBL/GenBank/DDBJ databases">
        <authorList>
            <person name="Chen Y."/>
            <person name="Shah S."/>
            <person name="Dougan E. K."/>
            <person name="Thang M."/>
            <person name="Chan C."/>
        </authorList>
    </citation>
    <scope>NUCLEOTIDE SEQUENCE [LARGE SCALE GENOMIC DNA]</scope>
</reference>
<accession>A0ABP0I6Y2</accession>
<comment type="caution">
    <text evidence="1">The sequence shown here is derived from an EMBL/GenBank/DDBJ whole genome shotgun (WGS) entry which is preliminary data.</text>
</comment>
<name>A0ABP0I6Y2_9DINO</name>
<dbReference type="EMBL" id="CAXAMN010001980">
    <property type="protein sequence ID" value="CAK8997122.1"/>
    <property type="molecule type" value="Genomic_DNA"/>
</dbReference>
<gene>
    <name evidence="1" type="ORF">CCMP2556_LOCUS4710</name>
    <name evidence="2" type="ORF">CCMP2556_LOCUS4724</name>
</gene>